<dbReference type="PANTHER" id="PTHR44051:SF8">
    <property type="entry name" value="GLUTATHIONE S-TRANSFERASE GSTA"/>
    <property type="match status" value="1"/>
</dbReference>
<dbReference type="PANTHER" id="PTHR44051">
    <property type="entry name" value="GLUTATHIONE S-TRANSFERASE-RELATED"/>
    <property type="match status" value="1"/>
</dbReference>
<accession>A0A7S0L0G4</accession>
<dbReference type="SUPFAM" id="SSF47616">
    <property type="entry name" value="GST C-terminal domain-like"/>
    <property type="match status" value="1"/>
</dbReference>
<sequence>MSLTLIGRTSYRTFRNVWMLEELGIDYEQVLAHPRSKLAKGEKIPMLVVVKDGGSSQFVLRESAAINTYLGDKYGRTDLCPNLVPSTPRPLYEQTVHMICNELDSQGLWIHRKHEALGHFFGTIPEAVSVAKRNFESVNRILVTQLGSENYILGANFTAADILWVHTLDWAESIGWEKAWAEDDDMNRLYQYIHRCRSRPAYIRTFDKKSAEAEAELKKKLAKKAKL</sequence>
<gene>
    <name evidence="3" type="ORF">AGLA0713_LOCUS655</name>
</gene>
<dbReference type="InterPro" id="IPR036249">
    <property type="entry name" value="Thioredoxin-like_sf"/>
</dbReference>
<proteinExistence type="inferred from homology"/>
<dbReference type="InterPro" id="IPR036282">
    <property type="entry name" value="Glutathione-S-Trfase_C_sf"/>
</dbReference>
<dbReference type="EMBL" id="HBEX01000975">
    <property type="protein sequence ID" value="CAD8595827.1"/>
    <property type="molecule type" value="Transcribed_RNA"/>
</dbReference>
<name>A0A7S0L0G4_9STRA</name>
<dbReference type="Gene3D" id="3.40.30.10">
    <property type="entry name" value="Glutaredoxin"/>
    <property type="match status" value="1"/>
</dbReference>
<protein>
    <recommendedName>
        <fullName evidence="2">GST N-terminal domain-containing protein</fullName>
    </recommendedName>
</protein>
<dbReference type="AlphaFoldDB" id="A0A7S0L0G4"/>
<dbReference type="Pfam" id="PF02798">
    <property type="entry name" value="GST_N"/>
    <property type="match status" value="1"/>
</dbReference>
<evidence type="ECO:0000256" key="1">
    <source>
        <dbReference type="ARBA" id="ARBA00007409"/>
    </source>
</evidence>
<dbReference type="PROSITE" id="PS50404">
    <property type="entry name" value="GST_NTER"/>
    <property type="match status" value="1"/>
</dbReference>
<dbReference type="Pfam" id="PF13410">
    <property type="entry name" value="GST_C_2"/>
    <property type="match status" value="1"/>
</dbReference>
<dbReference type="InterPro" id="IPR004045">
    <property type="entry name" value="Glutathione_S-Trfase_N"/>
</dbReference>
<dbReference type="SUPFAM" id="SSF52833">
    <property type="entry name" value="Thioredoxin-like"/>
    <property type="match status" value="1"/>
</dbReference>
<organism evidence="3">
    <name type="scientific">Asterionellopsis glacialis</name>
    <dbReference type="NCBI Taxonomy" id="33640"/>
    <lineage>
        <taxon>Eukaryota</taxon>
        <taxon>Sar</taxon>
        <taxon>Stramenopiles</taxon>
        <taxon>Ochrophyta</taxon>
        <taxon>Bacillariophyta</taxon>
        <taxon>Fragilariophyceae</taxon>
        <taxon>Fragilariophycidae</taxon>
        <taxon>Fragilariales</taxon>
        <taxon>Fragilariaceae</taxon>
        <taxon>Asterionellopsis</taxon>
    </lineage>
</organism>
<comment type="similarity">
    <text evidence="1">Belongs to the GST superfamily.</text>
</comment>
<evidence type="ECO:0000259" key="2">
    <source>
        <dbReference type="PROSITE" id="PS50404"/>
    </source>
</evidence>
<reference evidence="3" key="1">
    <citation type="submission" date="2021-01" db="EMBL/GenBank/DDBJ databases">
        <authorList>
            <person name="Corre E."/>
            <person name="Pelletier E."/>
            <person name="Niang G."/>
            <person name="Scheremetjew M."/>
            <person name="Finn R."/>
            <person name="Kale V."/>
            <person name="Holt S."/>
            <person name="Cochrane G."/>
            <person name="Meng A."/>
            <person name="Brown T."/>
            <person name="Cohen L."/>
        </authorList>
    </citation>
    <scope>NUCLEOTIDE SEQUENCE</scope>
</reference>
<evidence type="ECO:0000313" key="3">
    <source>
        <dbReference type="EMBL" id="CAD8595827.1"/>
    </source>
</evidence>
<dbReference type="Gene3D" id="1.20.1050.10">
    <property type="match status" value="1"/>
</dbReference>
<feature type="domain" description="GST N-terminal" evidence="2">
    <location>
        <begin position="1"/>
        <end position="78"/>
    </location>
</feature>